<name>A0A4U8V0Y8_STECR</name>
<dbReference type="EMBL" id="CM016762">
    <property type="protein sequence ID" value="TMS39511.1"/>
    <property type="molecule type" value="Genomic_DNA"/>
</dbReference>
<dbReference type="Proteomes" id="UP000298663">
    <property type="component" value="Chromosome X"/>
</dbReference>
<reference evidence="1 2" key="1">
    <citation type="journal article" date="2015" name="Genome Biol.">
        <title>Comparative genomics of Steinernema reveals deeply conserved gene regulatory networks.</title>
        <authorList>
            <person name="Dillman A.R."/>
            <person name="Macchietto M."/>
            <person name="Porter C.F."/>
            <person name="Rogers A."/>
            <person name="Williams B."/>
            <person name="Antoshechkin I."/>
            <person name="Lee M.M."/>
            <person name="Goodwin Z."/>
            <person name="Lu X."/>
            <person name="Lewis E.E."/>
            <person name="Goodrich-Blair H."/>
            <person name="Stock S.P."/>
            <person name="Adams B.J."/>
            <person name="Sternberg P.W."/>
            <person name="Mortazavi A."/>
        </authorList>
    </citation>
    <scope>NUCLEOTIDE SEQUENCE [LARGE SCALE GENOMIC DNA]</scope>
    <source>
        <strain evidence="1 2">ALL</strain>
    </source>
</reference>
<reference evidence="1 2" key="2">
    <citation type="journal article" date="2019" name="G3 (Bethesda)">
        <title>Hybrid Assembly of the Genome of the Entomopathogenic Nematode Steinernema carpocapsae Identifies the X-Chromosome.</title>
        <authorList>
            <person name="Serra L."/>
            <person name="Macchietto M."/>
            <person name="Macias-Munoz A."/>
            <person name="McGill C.J."/>
            <person name="Rodriguez I.M."/>
            <person name="Rodriguez B."/>
            <person name="Murad R."/>
            <person name="Mortazavi A."/>
        </authorList>
    </citation>
    <scope>NUCLEOTIDE SEQUENCE [LARGE SCALE GENOMIC DNA]</scope>
    <source>
        <strain evidence="1 2">ALL</strain>
    </source>
</reference>
<sequence>MPIRVIDIRSQMDSVPVKFLEDTFRLSSGVARRLNTWRDLSGLYSHVSSQLSKHNFVSILLHIWTINNSDKIVFRYKYVGPFSGKALGKPFVYQVDKTELFKTKKQFSTLLVIVAATNNLHNCRGTTWDDQKLLEILELSRYFPFVCYLNRTNRVEEIYQILLERNLKPAGEIEVLNKNQGLPLDFLRSQLGNGYFRCITIPFNFDLQEIERVTEVVHLFLRSDLLMLNIYRHVIDLLKKIFNTYFDFPGETNAKGKMITFETQRSLFGLKISMLVGGESWRTEETVLDEATFVHVWDEKSGRGFKWKVFSNYLSSEPTEIWFV</sequence>
<evidence type="ECO:0000313" key="2">
    <source>
        <dbReference type="Proteomes" id="UP000298663"/>
    </source>
</evidence>
<protein>
    <submittedName>
        <fullName evidence="1">Uncharacterized protein</fullName>
    </submittedName>
</protein>
<dbReference type="EMBL" id="AZBU02000001">
    <property type="protein sequence ID" value="TMS39511.1"/>
    <property type="molecule type" value="Genomic_DNA"/>
</dbReference>
<accession>A0A4U8V0Y8</accession>
<gene>
    <name evidence="1" type="ORF">L596_006021</name>
</gene>
<keyword evidence="2" id="KW-1185">Reference proteome</keyword>
<dbReference type="AlphaFoldDB" id="A0A4U8V0Y8"/>
<organism evidence="1 2">
    <name type="scientific">Steinernema carpocapsae</name>
    <name type="common">Entomopathogenic nematode</name>
    <dbReference type="NCBI Taxonomy" id="34508"/>
    <lineage>
        <taxon>Eukaryota</taxon>
        <taxon>Metazoa</taxon>
        <taxon>Ecdysozoa</taxon>
        <taxon>Nematoda</taxon>
        <taxon>Chromadorea</taxon>
        <taxon>Rhabditida</taxon>
        <taxon>Tylenchina</taxon>
        <taxon>Panagrolaimomorpha</taxon>
        <taxon>Strongyloidoidea</taxon>
        <taxon>Steinernematidae</taxon>
        <taxon>Steinernema</taxon>
    </lineage>
</organism>
<comment type="caution">
    <text evidence="1">The sequence shown here is derived from an EMBL/GenBank/DDBJ whole genome shotgun (WGS) entry which is preliminary data.</text>
</comment>
<evidence type="ECO:0000313" key="1">
    <source>
        <dbReference type="EMBL" id="TMS39511.1"/>
    </source>
</evidence>
<proteinExistence type="predicted"/>